<organism evidence="7 8">
    <name type="scientific">Saccharopolyspora hirsuta</name>
    <dbReference type="NCBI Taxonomy" id="1837"/>
    <lineage>
        <taxon>Bacteria</taxon>
        <taxon>Bacillati</taxon>
        <taxon>Actinomycetota</taxon>
        <taxon>Actinomycetes</taxon>
        <taxon>Pseudonocardiales</taxon>
        <taxon>Pseudonocardiaceae</taxon>
        <taxon>Saccharopolyspora</taxon>
    </lineage>
</organism>
<evidence type="ECO:0000256" key="2">
    <source>
        <dbReference type="ARBA" id="ARBA00022741"/>
    </source>
</evidence>
<dbReference type="Proteomes" id="UP000323946">
    <property type="component" value="Unassembled WGS sequence"/>
</dbReference>
<comment type="caution">
    <text evidence="7">The sequence shown here is derived from an EMBL/GenBank/DDBJ whole genome shotgun (WGS) entry which is preliminary data.</text>
</comment>
<dbReference type="Pfam" id="PF02733">
    <property type="entry name" value="Dak1"/>
    <property type="match status" value="1"/>
</dbReference>
<protein>
    <submittedName>
        <fullName evidence="7">Dihydroxyacetone kinase family protein</fullName>
    </submittedName>
</protein>
<dbReference type="InterPro" id="IPR004007">
    <property type="entry name" value="DhaL_dom"/>
</dbReference>
<evidence type="ECO:0000313" key="7">
    <source>
        <dbReference type="EMBL" id="KAA5828684.1"/>
    </source>
</evidence>
<gene>
    <name evidence="7" type="ORF">F1721_26960</name>
</gene>
<keyword evidence="8" id="KW-1185">Reference proteome</keyword>
<dbReference type="InterPro" id="IPR004006">
    <property type="entry name" value="DhaK_dom"/>
</dbReference>
<name>A0A5M7BN52_SACHI</name>
<dbReference type="SUPFAM" id="SSF82549">
    <property type="entry name" value="DAK1/DegV-like"/>
    <property type="match status" value="1"/>
</dbReference>
<dbReference type="NCBIfam" id="NF011049">
    <property type="entry name" value="PRK14479.1"/>
    <property type="match status" value="1"/>
</dbReference>
<dbReference type="SMART" id="SM01120">
    <property type="entry name" value="Dak2"/>
    <property type="match status" value="1"/>
</dbReference>
<accession>A0A5M7BN52</accession>
<keyword evidence="1" id="KW-0808">Transferase</keyword>
<keyword evidence="4" id="KW-0067">ATP-binding</keyword>
<keyword evidence="2" id="KW-0547">Nucleotide-binding</keyword>
<dbReference type="SUPFAM" id="SSF101473">
    <property type="entry name" value="DhaL-like"/>
    <property type="match status" value="1"/>
</dbReference>
<dbReference type="Gene3D" id="1.25.40.340">
    <property type="match status" value="1"/>
</dbReference>
<dbReference type="PANTHER" id="PTHR28629:SF4">
    <property type="entry name" value="TRIOKINASE_FMN CYCLASE"/>
    <property type="match status" value="1"/>
</dbReference>
<evidence type="ECO:0000259" key="6">
    <source>
        <dbReference type="PROSITE" id="PS51481"/>
    </source>
</evidence>
<dbReference type="PROSITE" id="PS51480">
    <property type="entry name" value="DHAL"/>
    <property type="match status" value="1"/>
</dbReference>
<dbReference type="FunFam" id="1.25.40.340:FF:000002">
    <property type="entry name" value="Dihydroxyacetone kinase, L subunit"/>
    <property type="match status" value="1"/>
</dbReference>
<dbReference type="EMBL" id="VWPH01000014">
    <property type="protein sequence ID" value="KAA5828684.1"/>
    <property type="molecule type" value="Genomic_DNA"/>
</dbReference>
<evidence type="ECO:0000256" key="4">
    <source>
        <dbReference type="ARBA" id="ARBA00022840"/>
    </source>
</evidence>
<dbReference type="InterPro" id="IPR050861">
    <property type="entry name" value="Dihydroxyacetone_Kinase"/>
</dbReference>
<dbReference type="GO" id="GO:0005524">
    <property type="term" value="F:ATP binding"/>
    <property type="evidence" value="ECO:0007669"/>
    <property type="project" value="UniProtKB-KW"/>
</dbReference>
<dbReference type="PROSITE" id="PS51481">
    <property type="entry name" value="DHAK"/>
    <property type="match status" value="1"/>
</dbReference>
<dbReference type="SMR" id="A0A5M7BN52"/>
<keyword evidence="3 7" id="KW-0418">Kinase</keyword>
<feature type="domain" description="DhaL" evidence="5">
    <location>
        <begin position="363"/>
        <end position="555"/>
    </location>
</feature>
<dbReference type="OrthoDB" id="9806345at2"/>
<dbReference type="AlphaFoldDB" id="A0A5M7BN52"/>
<dbReference type="RefSeq" id="WP_150069606.1">
    <property type="nucleotide sequence ID" value="NZ_VWPH01000014.1"/>
</dbReference>
<feature type="domain" description="DhaK" evidence="6">
    <location>
        <begin position="7"/>
        <end position="327"/>
    </location>
</feature>
<evidence type="ECO:0000256" key="3">
    <source>
        <dbReference type="ARBA" id="ARBA00022777"/>
    </source>
</evidence>
<dbReference type="FunFam" id="3.40.50.10440:FF:000003">
    <property type="entry name" value="Homodimeric dihydroxyacetone kinase"/>
    <property type="match status" value="1"/>
</dbReference>
<dbReference type="GO" id="GO:0019563">
    <property type="term" value="P:glycerol catabolic process"/>
    <property type="evidence" value="ECO:0007669"/>
    <property type="project" value="TreeGrafter"/>
</dbReference>
<evidence type="ECO:0000256" key="1">
    <source>
        <dbReference type="ARBA" id="ARBA00022679"/>
    </source>
</evidence>
<dbReference type="Pfam" id="PF02734">
    <property type="entry name" value="Dak2"/>
    <property type="match status" value="1"/>
</dbReference>
<evidence type="ECO:0000313" key="8">
    <source>
        <dbReference type="Proteomes" id="UP000323946"/>
    </source>
</evidence>
<sequence>MTRLFNDPADFTEDAMAGFCDLYPHYVRAVPGGVVRSAPGRPGKVAVVVGGGSGHYPAFCGVVGPGFCDGAVVGNIFTSPSAQLAYDVAKAAHRGGGVLFSFGNYAGDNMNFGAAQERLRAEGIDCRTVVVTDDVASAPKGEESKRRGIAGDFAVFKLASAAAEEGASLDEVEQVARAANDRTRTLGIAFDGCTLPGQGHKLFTVPAGKMGLGLGIHGEPGVSDVDMPSAAEVADTLVDGVLAEAPAEAGRRAGVILNGLGATKYEELFVVWARVAERLRAAGIEAVEPEVGELVTSLDMAGISLTLVWLDEQLERYWCASVDTPAYRKRPRPAEAVSHEVEHDVVEAVEYPPAAPESVACAGTIASVLAEVQQAIVAAEDELGRIDAVAADGDHGRGMVKGATAAAEAAAAAFAAGAGAESALATAGDAWAAKAGGTSGVLWGTGLRAFAECLGNDREPSGSDIAAGVAAFAEAVQRTGGAQVGDKTMVDAIVPFAEAFDGSWRAAAEVARQAAADTAALAPKVGRARPLAERSIGTPDAGAVSFALITETIAHALED</sequence>
<evidence type="ECO:0000259" key="5">
    <source>
        <dbReference type="PROSITE" id="PS51480"/>
    </source>
</evidence>
<dbReference type="GO" id="GO:0006796">
    <property type="term" value="P:phosphate-containing compound metabolic process"/>
    <property type="evidence" value="ECO:0007669"/>
    <property type="project" value="UniProtKB-ARBA"/>
</dbReference>
<proteinExistence type="predicted"/>
<dbReference type="Gene3D" id="3.40.50.10440">
    <property type="entry name" value="Dihydroxyacetone kinase, domain 1"/>
    <property type="match status" value="1"/>
</dbReference>
<dbReference type="GO" id="GO:0005829">
    <property type="term" value="C:cytosol"/>
    <property type="evidence" value="ECO:0007669"/>
    <property type="project" value="TreeGrafter"/>
</dbReference>
<dbReference type="Gene3D" id="3.30.1180.20">
    <property type="entry name" value="Dihydroxyacetone kinase, domain 2"/>
    <property type="match status" value="1"/>
</dbReference>
<dbReference type="GO" id="GO:0004371">
    <property type="term" value="F:glycerone kinase activity"/>
    <property type="evidence" value="ECO:0007669"/>
    <property type="project" value="InterPro"/>
</dbReference>
<dbReference type="InterPro" id="IPR036117">
    <property type="entry name" value="DhaL_dom_sf"/>
</dbReference>
<dbReference type="PANTHER" id="PTHR28629">
    <property type="entry name" value="TRIOKINASE/FMN CYCLASE"/>
    <property type="match status" value="1"/>
</dbReference>
<reference evidence="7 8" key="1">
    <citation type="submission" date="2019-09" db="EMBL/GenBank/DDBJ databases">
        <title>Draft genome sequence of the thermophilic Saccharopolyspora hirsuta VKM Ac-666T.</title>
        <authorList>
            <person name="Lobastova T.G."/>
            <person name="Fokina V."/>
            <person name="Bragin E.Y."/>
            <person name="Shtratnikova V.Y."/>
            <person name="Starodumova I.P."/>
            <person name="Tarlachkov S.V."/>
            <person name="Donova M.V."/>
        </authorList>
    </citation>
    <scope>NUCLEOTIDE SEQUENCE [LARGE SCALE GENOMIC DNA]</scope>
    <source>
        <strain evidence="7 8">VKM Ac-666</strain>
    </source>
</reference>